<dbReference type="SMART" id="SM00267">
    <property type="entry name" value="GGDEF"/>
    <property type="match status" value="1"/>
</dbReference>
<dbReference type="AlphaFoldDB" id="A0A0S4V7D6"/>
<dbReference type="InterPro" id="IPR013655">
    <property type="entry name" value="PAS_fold_3"/>
</dbReference>
<dbReference type="InterPro" id="IPR035965">
    <property type="entry name" value="PAS-like_dom_sf"/>
</dbReference>
<evidence type="ECO:0000313" key="1">
    <source>
        <dbReference type="EMBL" id="CUV30343.1"/>
    </source>
</evidence>
<protein>
    <submittedName>
        <fullName evidence="1">Putative signal transduction protein ggdef domain</fullName>
    </submittedName>
</protein>
<reference evidence="1" key="1">
    <citation type="submission" date="2015-10" db="EMBL/GenBank/DDBJ databases">
        <authorList>
            <person name="Gilbert D.G."/>
        </authorList>
    </citation>
    <scope>NUCLEOTIDE SEQUENCE</scope>
    <source>
        <strain evidence="1">Phyl III-seqv23</strain>
    </source>
</reference>
<name>A0A0S4V7D6_RALSL</name>
<dbReference type="SMART" id="SM00086">
    <property type="entry name" value="PAC"/>
    <property type="match status" value="2"/>
</dbReference>
<dbReference type="InterPro" id="IPR000160">
    <property type="entry name" value="GGDEF_dom"/>
</dbReference>
<dbReference type="SUPFAM" id="SSF55785">
    <property type="entry name" value="PYP-like sensor domain (PAS domain)"/>
    <property type="match status" value="2"/>
</dbReference>
<dbReference type="InterPro" id="IPR029787">
    <property type="entry name" value="Nucleotide_cyclase"/>
</dbReference>
<dbReference type="Pfam" id="PF08447">
    <property type="entry name" value="PAS_3"/>
    <property type="match status" value="2"/>
</dbReference>
<dbReference type="SUPFAM" id="SSF55073">
    <property type="entry name" value="Nucleotide cyclase"/>
    <property type="match status" value="1"/>
</dbReference>
<accession>A0A0S4V7D6</accession>
<proteinExistence type="predicted"/>
<dbReference type="PROSITE" id="PS50112">
    <property type="entry name" value="PAS"/>
    <property type="match status" value="2"/>
</dbReference>
<dbReference type="SMART" id="SM00091">
    <property type="entry name" value="PAS"/>
    <property type="match status" value="2"/>
</dbReference>
<sequence length="545" mass="60288">MTRGAFPSRRSRHVRWVYVPSLEGIAPLISGFYSPPRFAVFTRGTGPPATCAAHETGMGYDAKCHPFALCSQTARTGGTAGSRPEPPGLPHSRNCIAMLEDHHLYKAAIEHSPIGIGLCAPKGRFLDVNRALCALTGHEAQALRARDLFDLCHPDYADRTRERVEALLAGEQDALSLETRFVRPDGSTVWVQADLALARAEAGDGQDGHLIVQVQDVTARRLALESLQASEQRLAYVLDGAGLGTFDWSMRVRHVSFNRRTAEMLGYAHDELSTDPQDWFAMVHPQDAVLSVRRIYRHLRGDADSFEVEQRLRNQEGQWVWMSARGRVTQRDALGIAVRVSGTLQDVTRRRAMLDQAHHLALHDPLTDLPNARLLRDRLFVAIQAARRAGSLVAVVFVDLDRFKPVNDEYGHGVGDLVLKATAMRLRSGLRASDTVARLGGDEFVAVLTHCQTRDDVEQTVERLIEQLQAPFRVEGHVLSMGVSAGVALYPSDGRDAQTLIRCADAAMYEVKRAGGNDFGFHASLNYERLMSMRQRGPDPDTDAH</sequence>
<dbReference type="InterPro" id="IPR001610">
    <property type="entry name" value="PAC"/>
</dbReference>
<dbReference type="InterPro" id="IPR000700">
    <property type="entry name" value="PAS-assoc_C"/>
</dbReference>
<dbReference type="EMBL" id="LN899824">
    <property type="protein sequence ID" value="CUV30343.1"/>
    <property type="molecule type" value="Genomic_DNA"/>
</dbReference>
<dbReference type="GO" id="GO:0003824">
    <property type="term" value="F:catalytic activity"/>
    <property type="evidence" value="ECO:0007669"/>
    <property type="project" value="UniProtKB-ARBA"/>
</dbReference>
<dbReference type="PANTHER" id="PTHR44757">
    <property type="entry name" value="DIGUANYLATE CYCLASE DGCP"/>
    <property type="match status" value="1"/>
</dbReference>
<dbReference type="FunFam" id="3.30.70.270:FF:000001">
    <property type="entry name" value="Diguanylate cyclase domain protein"/>
    <property type="match status" value="1"/>
</dbReference>
<dbReference type="Gene3D" id="3.30.450.20">
    <property type="entry name" value="PAS domain"/>
    <property type="match status" value="2"/>
</dbReference>
<dbReference type="InterPro" id="IPR043128">
    <property type="entry name" value="Rev_trsase/Diguanyl_cyclase"/>
</dbReference>
<dbReference type="PROSITE" id="PS50887">
    <property type="entry name" value="GGDEF"/>
    <property type="match status" value="1"/>
</dbReference>
<dbReference type="PROSITE" id="PS50113">
    <property type="entry name" value="PAC"/>
    <property type="match status" value="2"/>
</dbReference>
<dbReference type="Gene3D" id="3.30.70.270">
    <property type="match status" value="1"/>
</dbReference>
<dbReference type="CDD" id="cd00130">
    <property type="entry name" value="PAS"/>
    <property type="match status" value="2"/>
</dbReference>
<organism evidence="1">
    <name type="scientific">Ralstonia solanacearum</name>
    <name type="common">Pseudomonas solanacearum</name>
    <dbReference type="NCBI Taxonomy" id="305"/>
    <lineage>
        <taxon>Bacteria</taxon>
        <taxon>Pseudomonadati</taxon>
        <taxon>Pseudomonadota</taxon>
        <taxon>Betaproteobacteria</taxon>
        <taxon>Burkholderiales</taxon>
        <taxon>Burkholderiaceae</taxon>
        <taxon>Ralstonia</taxon>
        <taxon>Ralstonia solanacearum species complex</taxon>
    </lineage>
</organism>
<dbReference type="InterPro" id="IPR000014">
    <property type="entry name" value="PAS"/>
</dbReference>
<dbReference type="PATRIC" id="fig|305.118.peg.3765"/>
<dbReference type="NCBIfam" id="TIGR00229">
    <property type="entry name" value="sensory_box"/>
    <property type="match status" value="2"/>
</dbReference>
<dbReference type="InterPro" id="IPR052155">
    <property type="entry name" value="Biofilm_reg_signaling"/>
</dbReference>
<dbReference type="NCBIfam" id="TIGR00254">
    <property type="entry name" value="GGDEF"/>
    <property type="match status" value="1"/>
</dbReference>
<gene>
    <name evidence="1" type="ORF">RUN1985_v1_620131</name>
</gene>
<dbReference type="Pfam" id="PF00990">
    <property type="entry name" value="GGDEF"/>
    <property type="match status" value="1"/>
</dbReference>
<dbReference type="PANTHER" id="PTHR44757:SF2">
    <property type="entry name" value="BIOFILM ARCHITECTURE MAINTENANCE PROTEIN MBAA"/>
    <property type="match status" value="1"/>
</dbReference>
<dbReference type="CDD" id="cd01949">
    <property type="entry name" value="GGDEF"/>
    <property type="match status" value="1"/>
</dbReference>